<evidence type="ECO:0000313" key="1">
    <source>
        <dbReference type="EMBL" id="QHF10378.1"/>
    </source>
</evidence>
<organism evidence="1 2">
    <name type="scientific">Pseudomonas syringae UB303</name>
    <dbReference type="NCBI Taxonomy" id="1357287"/>
    <lineage>
        <taxon>Bacteria</taxon>
        <taxon>Pseudomonadati</taxon>
        <taxon>Pseudomonadota</taxon>
        <taxon>Gammaproteobacteria</taxon>
        <taxon>Pseudomonadales</taxon>
        <taxon>Pseudomonadaceae</taxon>
        <taxon>Pseudomonas</taxon>
        <taxon>Pseudomonas syringae</taxon>
    </lineage>
</organism>
<reference evidence="1 2" key="1">
    <citation type="journal article" date="2014" name="Genome Announc.">
        <title>Draft Genome Sequences of a Phylogenetically Diverse Suite of Pseudomonas syringae Strains from Multiple Source Populations.</title>
        <authorList>
            <person name="Baltrus D.A."/>
            <person name="Yourstone S."/>
            <person name="Lind A."/>
            <person name="Guilbaud C."/>
            <person name="Sands D.C."/>
            <person name="Jones C.D."/>
            <person name="Morris C.E."/>
            <person name="Dangl J.L."/>
        </authorList>
    </citation>
    <scope>NUCLEOTIDE SEQUENCE [LARGE SCALE GENOMIC DNA]</scope>
    <source>
        <strain evidence="1 2">UB303</strain>
    </source>
</reference>
<protein>
    <submittedName>
        <fullName evidence="1">Uncharacterized protein</fullName>
    </submittedName>
</protein>
<accession>A0AAJ4E710</accession>
<sequence length="86" mass="9345">MTIYSFKKRVDTGEHHIFEGEMRPPGSKPACNAAPTSICKKVGHDDTTVWVDLNCLSEQQARLAGAVLGRKLCGTCVSHLYATPAK</sequence>
<dbReference type="RefSeq" id="WP_152533617.1">
    <property type="nucleotide sequence ID" value="NZ_CP047267.1"/>
</dbReference>
<dbReference type="AlphaFoldDB" id="A0AAJ4E710"/>
<dbReference type="Proteomes" id="UP000464688">
    <property type="component" value="Chromosome"/>
</dbReference>
<gene>
    <name evidence="1" type="ORF">N026_24145</name>
</gene>
<evidence type="ECO:0000313" key="2">
    <source>
        <dbReference type="Proteomes" id="UP000464688"/>
    </source>
</evidence>
<proteinExistence type="predicted"/>
<dbReference type="EMBL" id="CP047267">
    <property type="protein sequence ID" value="QHF10378.1"/>
    <property type="molecule type" value="Genomic_DNA"/>
</dbReference>
<name>A0AAJ4E710_PSESX</name>